<sequence length="187" mass="22213">MNTIQTSYLTSAIKQFEYYKMLGEKAMEQLDDESLFWSYNEESNSIAIIVNHISGNMQSRFTDFLSSDGEKPWRNRDSEFEDKFSDRTALMAYWEKGWQCLFDALKTLNEKDLETIVYIRNDGHTVTEAINRQLAHYPYHIGQIVYLAKMKQNNAWKTLSIARSKSTEYNDRKFEQDKQRRHFTDDL</sequence>
<dbReference type="Proteomes" id="UP000198916">
    <property type="component" value="Unassembled WGS sequence"/>
</dbReference>
<reference evidence="2" key="1">
    <citation type="submission" date="2016-10" db="EMBL/GenBank/DDBJ databases">
        <authorList>
            <person name="Varghese N."/>
            <person name="Submissions S."/>
        </authorList>
    </citation>
    <scope>NUCLEOTIDE SEQUENCE [LARGE SCALE GENOMIC DNA]</scope>
    <source>
        <strain evidence="2">Jip14</strain>
    </source>
</reference>
<evidence type="ECO:0000313" key="1">
    <source>
        <dbReference type="EMBL" id="SEL63535.1"/>
    </source>
</evidence>
<proteinExistence type="predicted"/>
<dbReference type="EMBL" id="FNZR01000007">
    <property type="protein sequence ID" value="SEL63535.1"/>
    <property type="molecule type" value="Genomic_DNA"/>
</dbReference>
<dbReference type="SUPFAM" id="SSF109854">
    <property type="entry name" value="DinB/YfiT-like putative metalloenzymes"/>
    <property type="match status" value="1"/>
</dbReference>
<dbReference type="Gene3D" id="1.20.120.450">
    <property type="entry name" value="dinb family like domain"/>
    <property type="match status" value="1"/>
</dbReference>
<evidence type="ECO:0008006" key="3">
    <source>
        <dbReference type="Google" id="ProtNLM"/>
    </source>
</evidence>
<dbReference type="Pfam" id="PF07609">
    <property type="entry name" value="DUF1572"/>
    <property type="match status" value="1"/>
</dbReference>
<dbReference type="OrthoDB" id="68731at2"/>
<keyword evidence="2" id="KW-1185">Reference proteome</keyword>
<protein>
    <recommendedName>
        <fullName evidence="3">DUF1572 domain-containing protein</fullName>
    </recommendedName>
</protein>
<accession>A0A1H7RTN2</accession>
<dbReference type="RefSeq" id="WP_090607360.1">
    <property type="nucleotide sequence ID" value="NZ_FNZR01000007.1"/>
</dbReference>
<dbReference type="InterPro" id="IPR034660">
    <property type="entry name" value="DinB/YfiT-like"/>
</dbReference>
<dbReference type="AlphaFoldDB" id="A0A1H7RTN2"/>
<organism evidence="1 2">
    <name type="scientific">Parapedobacter koreensis</name>
    <dbReference type="NCBI Taxonomy" id="332977"/>
    <lineage>
        <taxon>Bacteria</taxon>
        <taxon>Pseudomonadati</taxon>
        <taxon>Bacteroidota</taxon>
        <taxon>Sphingobacteriia</taxon>
        <taxon>Sphingobacteriales</taxon>
        <taxon>Sphingobacteriaceae</taxon>
        <taxon>Parapedobacter</taxon>
    </lineage>
</organism>
<name>A0A1H7RTN2_9SPHI</name>
<evidence type="ECO:0000313" key="2">
    <source>
        <dbReference type="Proteomes" id="UP000198916"/>
    </source>
</evidence>
<dbReference type="InterPro" id="IPR011466">
    <property type="entry name" value="DUF1572"/>
</dbReference>
<gene>
    <name evidence="1" type="ORF">SAMN05421740_107297</name>
</gene>
<dbReference type="STRING" id="332977.SAMN05421740_107297"/>